<dbReference type="SUPFAM" id="SSF55931">
    <property type="entry name" value="Glutamine synthetase/guanido kinase"/>
    <property type="match status" value="1"/>
</dbReference>
<keyword evidence="3" id="KW-0418">Kinase</keyword>
<dbReference type="STRING" id="4232.A0A251SU57"/>
<reference evidence="4" key="1">
    <citation type="journal article" date="2017" name="Nature">
        <title>The sunflower genome provides insights into oil metabolism, flowering and Asterid evolution.</title>
        <authorList>
            <person name="Badouin H."/>
            <person name="Gouzy J."/>
            <person name="Grassa C.J."/>
            <person name="Murat F."/>
            <person name="Staton S.E."/>
            <person name="Cottret L."/>
            <person name="Lelandais-Briere C."/>
            <person name="Owens G.L."/>
            <person name="Carrere S."/>
            <person name="Mayjonade B."/>
            <person name="Legrand L."/>
            <person name="Gill N."/>
            <person name="Kane N.C."/>
            <person name="Bowers J.E."/>
            <person name="Hubner S."/>
            <person name="Bellec A."/>
            <person name="Berard A."/>
            <person name="Berges H."/>
            <person name="Blanchet N."/>
            <person name="Boniface M.C."/>
            <person name="Brunel D."/>
            <person name="Catrice O."/>
            <person name="Chaidir N."/>
            <person name="Claudel C."/>
            <person name="Donnadieu C."/>
            <person name="Faraut T."/>
            <person name="Fievet G."/>
            <person name="Helmstetter N."/>
            <person name="King M."/>
            <person name="Knapp S.J."/>
            <person name="Lai Z."/>
            <person name="Le Paslier M.C."/>
            <person name="Lippi Y."/>
            <person name="Lorenzon L."/>
            <person name="Mandel J.R."/>
            <person name="Marage G."/>
            <person name="Marchand G."/>
            <person name="Marquand E."/>
            <person name="Bret-Mestries E."/>
            <person name="Morien E."/>
            <person name="Nambeesan S."/>
            <person name="Nguyen T."/>
            <person name="Pegot-Espagnet P."/>
            <person name="Pouilly N."/>
            <person name="Raftis F."/>
            <person name="Sallet E."/>
            <person name="Schiex T."/>
            <person name="Thomas J."/>
            <person name="Vandecasteele C."/>
            <person name="Vares D."/>
            <person name="Vear F."/>
            <person name="Vautrin S."/>
            <person name="Crespi M."/>
            <person name="Mangin B."/>
            <person name="Burke J.M."/>
            <person name="Salse J."/>
            <person name="Munos S."/>
            <person name="Vincourt P."/>
            <person name="Rieseberg L.H."/>
            <person name="Langlade N.B."/>
        </authorList>
    </citation>
    <scope>NUCLEOTIDE SEQUENCE [LARGE SCALE GENOMIC DNA]</scope>
    <source>
        <strain evidence="4">cv. SF193</strain>
    </source>
</reference>
<proteinExistence type="predicted"/>
<evidence type="ECO:0000313" key="4">
    <source>
        <dbReference type="Proteomes" id="UP000215914"/>
    </source>
</evidence>
<comment type="subunit">
    <text evidence="1">Homooctamer.</text>
</comment>
<dbReference type="GO" id="GO:0016301">
    <property type="term" value="F:kinase activity"/>
    <property type="evidence" value="ECO:0007669"/>
    <property type="project" value="UniProtKB-KW"/>
</dbReference>
<dbReference type="Gene3D" id="3.30.590.10">
    <property type="entry name" value="Glutamine synthetase/guanido kinase, catalytic domain"/>
    <property type="match status" value="1"/>
</dbReference>
<dbReference type="AlphaFoldDB" id="A0A251SU57"/>
<name>A0A251SU57_HELAN</name>
<keyword evidence="3" id="KW-0808">Transferase</keyword>
<evidence type="ECO:0000256" key="1">
    <source>
        <dbReference type="ARBA" id="ARBA00011823"/>
    </source>
</evidence>
<accession>A0A251SU57</accession>
<protein>
    <recommendedName>
        <fullName evidence="2">Glutamate--ammonia ligase</fullName>
    </recommendedName>
</protein>
<gene>
    <name evidence="3" type="ORF">HannXRQ_Chr13g0406231</name>
</gene>
<dbReference type="EMBL" id="CM007902">
    <property type="protein sequence ID" value="OTG01826.1"/>
    <property type="molecule type" value="Genomic_DNA"/>
</dbReference>
<sequence length="101" mass="10908">MACWRLPWSTEGLYYCGAGADKSFGRDISDAHCKACLYAGINIIGPSVGIEAQDHIWCARYLLEGIIEQAGVVLTLDPKPIEGDGNGAGCHTNCRYLVIAY</sequence>
<dbReference type="InParanoid" id="A0A251SU57"/>
<keyword evidence="4" id="KW-1185">Reference proteome</keyword>
<evidence type="ECO:0000313" key="3">
    <source>
        <dbReference type="EMBL" id="OTG01826.1"/>
    </source>
</evidence>
<dbReference type="PANTHER" id="PTHR20852:SF118">
    <property type="entry name" value="GLUTAMINE SYNTHETASE, CHLOROPLASTIC_MITOCHONDRIAL"/>
    <property type="match status" value="1"/>
</dbReference>
<dbReference type="InterPro" id="IPR050292">
    <property type="entry name" value="Glutamine_Synthetase"/>
</dbReference>
<evidence type="ECO:0000256" key="2">
    <source>
        <dbReference type="ARBA" id="ARBA00030668"/>
    </source>
</evidence>
<dbReference type="Proteomes" id="UP000215914">
    <property type="component" value="Chromosome 13"/>
</dbReference>
<organism evidence="3 4">
    <name type="scientific">Helianthus annuus</name>
    <name type="common">Common sunflower</name>
    <dbReference type="NCBI Taxonomy" id="4232"/>
    <lineage>
        <taxon>Eukaryota</taxon>
        <taxon>Viridiplantae</taxon>
        <taxon>Streptophyta</taxon>
        <taxon>Embryophyta</taxon>
        <taxon>Tracheophyta</taxon>
        <taxon>Spermatophyta</taxon>
        <taxon>Magnoliopsida</taxon>
        <taxon>eudicotyledons</taxon>
        <taxon>Gunneridae</taxon>
        <taxon>Pentapetalae</taxon>
        <taxon>asterids</taxon>
        <taxon>campanulids</taxon>
        <taxon>Asterales</taxon>
        <taxon>Asteraceae</taxon>
        <taxon>Asteroideae</taxon>
        <taxon>Heliantheae alliance</taxon>
        <taxon>Heliantheae</taxon>
        <taxon>Helianthus</taxon>
    </lineage>
</organism>
<dbReference type="PANTHER" id="PTHR20852">
    <property type="entry name" value="GLUTAMINE SYNTHETASE"/>
    <property type="match status" value="1"/>
</dbReference>
<dbReference type="OMA" id="MIDRCTI"/>
<dbReference type="InterPro" id="IPR014746">
    <property type="entry name" value="Gln_synth/guanido_kin_cat_dom"/>
</dbReference>